<comment type="caution">
    <text evidence="6">The sequence shown here is derived from an EMBL/GenBank/DDBJ whole genome shotgun (WGS) entry which is preliminary data.</text>
</comment>
<feature type="transmembrane region" description="Helical" evidence="4">
    <location>
        <begin position="421"/>
        <end position="443"/>
    </location>
</feature>
<keyword evidence="7" id="KW-1185">Reference proteome</keyword>
<keyword evidence="4" id="KW-0472">Membrane</keyword>
<evidence type="ECO:0000256" key="4">
    <source>
        <dbReference type="SAM" id="Phobius"/>
    </source>
</evidence>
<dbReference type="InterPro" id="IPR036259">
    <property type="entry name" value="MFS_trans_sf"/>
</dbReference>
<dbReference type="PANTHER" id="PTHR11360:SF250">
    <property type="entry name" value="MFS-TYPE TRANSPORTER AFUA_1G00970"/>
    <property type="match status" value="1"/>
</dbReference>
<dbReference type="AlphaFoldDB" id="A0AAN6XZ29"/>
<evidence type="ECO:0000256" key="2">
    <source>
        <dbReference type="ARBA" id="ARBA00006727"/>
    </source>
</evidence>
<reference evidence="6" key="1">
    <citation type="journal article" date="2023" name="Mol. Phylogenet. Evol.">
        <title>Genome-scale phylogeny and comparative genomics of the fungal order Sordariales.</title>
        <authorList>
            <person name="Hensen N."/>
            <person name="Bonometti L."/>
            <person name="Westerberg I."/>
            <person name="Brannstrom I.O."/>
            <person name="Guillou S."/>
            <person name="Cros-Aarteil S."/>
            <person name="Calhoun S."/>
            <person name="Haridas S."/>
            <person name="Kuo A."/>
            <person name="Mondo S."/>
            <person name="Pangilinan J."/>
            <person name="Riley R."/>
            <person name="LaButti K."/>
            <person name="Andreopoulos B."/>
            <person name="Lipzen A."/>
            <person name="Chen C."/>
            <person name="Yan M."/>
            <person name="Daum C."/>
            <person name="Ng V."/>
            <person name="Clum A."/>
            <person name="Steindorff A."/>
            <person name="Ohm R.A."/>
            <person name="Martin F."/>
            <person name="Silar P."/>
            <person name="Natvig D.O."/>
            <person name="Lalanne C."/>
            <person name="Gautier V."/>
            <person name="Ament-Velasquez S.L."/>
            <person name="Kruys A."/>
            <person name="Hutchinson M.I."/>
            <person name="Powell A.J."/>
            <person name="Barry K."/>
            <person name="Miller A.N."/>
            <person name="Grigoriev I.V."/>
            <person name="Debuchy R."/>
            <person name="Gladieux P."/>
            <person name="Hiltunen Thoren M."/>
            <person name="Johannesson H."/>
        </authorList>
    </citation>
    <scope>NUCLEOTIDE SEQUENCE</scope>
    <source>
        <strain evidence="6">PSN293</strain>
    </source>
</reference>
<dbReference type="SUPFAM" id="SSF103473">
    <property type="entry name" value="MFS general substrate transporter"/>
    <property type="match status" value="1"/>
</dbReference>
<evidence type="ECO:0000313" key="7">
    <source>
        <dbReference type="Proteomes" id="UP001301769"/>
    </source>
</evidence>
<feature type="transmembrane region" description="Helical" evidence="4">
    <location>
        <begin position="75"/>
        <end position="95"/>
    </location>
</feature>
<feature type="compositionally biased region" description="Low complexity" evidence="3">
    <location>
        <begin position="233"/>
        <end position="251"/>
    </location>
</feature>
<keyword evidence="4" id="KW-0812">Transmembrane</keyword>
<dbReference type="GO" id="GO:0016020">
    <property type="term" value="C:membrane"/>
    <property type="evidence" value="ECO:0007669"/>
    <property type="project" value="UniProtKB-SubCell"/>
</dbReference>
<feature type="transmembrane region" description="Helical" evidence="4">
    <location>
        <begin position="39"/>
        <end position="63"/>
    </location>
</feature>
<feature type="transmembrane region" description="Helical" evidence="4">
    <location>
        <begin position="335"/>
        <end position="355"/>
    </location>
</feature>
<dbReference type="GO" id="GO:0022857">
    <property type="term" value="F:transmembrane transporter activity"/>
    <property type="evidence" value="ECO:0007669"/>
    <property type="project" value="InterPro"/>
</dbReference>
<evidence type="ECO:0000259" key="5">
    <source>
        <dbReference type="PROSITE" id="PS50850"/>
    </source>
</evidence>
<comment type="subcellular location">
    <subcellularLocation>
        <location evidence="1">Membrane</location>
        <topology evidence="1">Multi-pass membrane protein</topology>
    </subcellularLocation>
</comment>
<dbReference type="InterPro" id="IPR050327">
    <property type="entry name" value="Proton-linked_MCT"/>
</dbReference>
<dbReference type="PROSITE" id="PS50850">
    <property type="entry name" value="MFS"/>
    <property type="match status" value="1"/>
</dbReference>
<comment type="similarity">
    <text evidence="2">Belongs to the major facilitator superfamily. Monocarboxylate porter (TC 2.A.1.13) family.</text>
</comment>
<feature type="region of interest" description="Disordered" evidence="3">
    <location>
        <begin position="226"/>
        <end position="251"/>
    </location>
</feature>
<dbReference type="PANTHER" id="PTHR11360">
    <property type="entry name" value="MONOCARBOXYLATE TRANSPORTER"/>
    <property type="match status" value="1"/>
</dbReference>
<feature type="transmembrane region" description="Helical" evidence="4">
    <location>
        <begin position="361"/>
        <end position="382"/>
    </location>
</feature>
<keyword evidence="4" id="KW-1133">Transmembrane helix</keyword>
<feature type="transmembrane region" description="Helical" evidence="4">
    <location>
        <begin position="394"/>
        <end position="415"/>
    </location>
</feature>
<dbReference type="Proteomes" id="UP001301769">
    <property type="component" value="Unassembled WGS sequence"/>
</dbReference>
<dbReference type="Pfam" id="PF07690">
    <property type="entry name" value="MFS_1"/>
    <property type="match status" value="1"/>
</dbReference>
<evidence type="ECO:0000256" key="3">
    <source>
        <dbReference type="SAM" id="MobiDB-lite"/>
    </source>
</evidence>
<protein>
    <submittedName>
        <fullName evidence="6">MFS monocarboxylate transporter</fullName>
    </submittedName>
</protein>
<feature type="transmembrane region" description="Helical" evidence="4">
    <location>
        <begin position="131"/>
        <end position="154"/>
    </location>
</feature>
<reference evidence="6" key="2">
    <citation type="submission" date="2023-05" db="EMBL/GenBank/DDBJ databases">
        <authorList>
            <consortium name="Lawrence Berkeley National Laboratory"/>
            <person name="Steindorff A."/>
            <person name="Hensen N."/>
            <person name="Bonometti L."/>
            <person name="Westerberg I."/>
            <person name="Brannstrom I.O."/>
            <person name="Guillou S."/>
            <person name="Cros-Aarteil S."/>
            <person name="Calhoun S."/>
            <person name="Haridas S."/>
            <person name="Kuo A."/>
            <person name="Mondo S."/>
            <person name="Pangilinan J."/>
            <person name="Riley R."/>
            <person name="Labutti K."/>
            <person name="Andreopoulos B."/>
            <person name="Lipzen A."/>
            <person name="Chen C."/>
            <person name="Yanf M."/>
            <person name="Daum C."/>
            <person name="Ng V."/>
            <person name="Clum A."/>
            <person name="Ohm R."/>
            <person name="Martin F."/>
            <person name="Silar P."/>
            <person name="Natvig D."/>
            <person name="Lalanne C."/>
            <person name="Gautier V."/>
            <person name="Ament-Velasquez S.L."/>
            <person name="Kruys A."/>
            <person name="Hutchinson M.I."/>
            <person name="Powell A.J."/>
            <person name="Barry K."/>
            <person name="Miller A.N."/>
            <person name="Grigoriev I.V."/>
            <person name="Debuchy R."/>
            <person name="Gladieux P."/>
            <person name="Thoren M.H."/>
            <person name="Johannesson H."/>
        </authorList>
    </citation>
    <scope>NUCLEOTIDE SEQUENCE</scope>
    <source>
        <strain evidence="6">PSN293</strain>
    </source>
</reference>
<feature type="transmembrane region" description="Helical" evidence="4">
    <location>
        <begin position="268"/>
        <end position="293"/>
    </location>
</feature>
<feature type="domain" description="Major facilitator superfamily (MFS) profile" evidence="5">
    <location>
        <begin position="38"/>
        <end position="449"/>
    </location>
</feature>
<dbReference type="InterPro" id="IPR011701">
    <property type="entry name" value="MFS"/>
</dbReference>
<sequence>MARLFISPQLEMDSSKEEGLRTQPPPTTGASTGKVTFRACLTVIGGFFALFCGVGFTNAFGIFQEYYMTNILPEYSASAISWIGSVSIFLTYILAPVTGVVVDRYGPTPLIIAGSVLELFSVFMVSLCKEYYQFFLAQAIVFGVATCFLTLPPISAVSRAMPSHRGLVIGIVVGGSSIGGIIWPIMLERLFSNQSLSFGWVMRIVGFTMLPLLVFASATIRDHPKRNQKTVLPASESSESDTPSSSANPNRAASQWRSSILSILKSPVFLLLSIGLAISYLGMFLPFFYIVSYATSSILSLPKDITFYLASIVNAASLFGRTVPGYLADRYFGHFNLLFAAVFLSGVIGFTWTAADTLAGIVVWCLAYGFTSGAILSLQSACAGKIVGLEKQGLGVGLVMGAVSAGSLAGAPIGGSLVGSYGYLGLSMFTGATLVAGSLFVGAARLGLDKKIFAAV</sequence>
<feature type="transmembrane region" description="Helical" evidence="4">
    <location>
        <begin position="107"/>
        <end position="125"/>
    </location>
</feature>
<feature type="transmembrane region" description="Helical" evidence="4">
    <location>
        <begin position="305"/>
        <end position="323"/>
    </location>
</feature>
<gene>
    <name evidence="6" type="ORF">QBC37DRAFT_326045</name>
</gene>
<evidence type="ECO:0000313" key="6">
    <source>
        <dbReference type="EMBL" id="KAK4208235.1"/>
    </source>
</evidence>
<feature type="transmembrane region" description="Helical" evidence="4">
    <location>
        <begin position="166"/>
        <end position="186"/>
    </location>
</feature>
<name>A0AAN6XZ29_9PEZI</name>
<evidence type="ECO:0000256" key="1">
    <source>
        <dbReference type="ARBA" id="ARBA00004141"/>
    </source>
</evidence>
<dbReference type="EMBL" id="MU858252">
    <property type="protein sequence ID" value="KAK4208235.1"/>
    <property type="molecule type" value="Genomic_DNA"/>
</dbReference>
<accession>A0AAN6XZ29</accession>
<dbReference type="InterPro" id="IPR020846">
    <property type="entry name" value="MFS_dom"/>
</dbReference>
<dbReference type="Gene3D" id="1.20.1250.20">
    <property type="entry name" value="MFS general substrate transporter like domains"/>
    <property type="match status" value="1"/>
</dbReference>
<organism evidence="6 7">
    <name type="scientific">Rhypophila decipiens</name>
    <dbReference type="NCBI Taxonomy" id="261697"/>
    <lineage>
        <taxon>Eukaryota</taxon>
        <taxon>Fungi</taxon>
        <taxon>Dikarya</taxon>
        <taxon>Ascomycota</taxon>
        <taxon>Pezizomycotina</taxon>
        <taxon>Sordariomycetes</taxon>
        <taxon>Sordariomycetidae</taxon>
        <taxon>Sordariales</taxon>
        <taxon>Naviculisporaceae</taxon>
        <taxon>Rhypophila</taxon>
    </lineage>
</organism>
<feature type="transmembrane region" description="Helical" evidence="4">
    <location>
        <begin position="198"/>
        <end position="220"/>
    </location>
</feature>
<proteinExistence type="inferred from homology"/>